<feature type="signal peptide" evidence="4">
    <location>
        <begin position="1"/>
        <end position="35"/>
    </location>
</feature>
<dbReference type="Pfam" id="PF14559">
    <property type="entry name" value="TPR_19"/>
    <property type="match status" value="5"/>
</dbReference>
<comment type="caution">
    <text evidence="5">The sequence shown here is derived from an EMBL/GenBank/DDBJ whole genome shotgun (WGS) entry which is preliminary data.</text>
</comment>
<dbReference type="SMART" id="SM00028">
    <property type="entry name" value="TPR"/>
    <property type="match status" value="13"/>
</dbReference>
<dbReference type="AlphaFoldDB" id="M2U7V7"/>
<dbReference type="NCBIfam" id="TIGR02917">
    <property type="entry name" value="PEP_TPR_lipo"/>
    <property type="match status" value="1"/>
</dbReference>
<dbReference type="InterPro" id="IPR014266">
    <property type="entry name" value="PEP-CTERM_TPR_PrsT"/>
</dbReference>
<organism evidence="5 6">
    <name type="scientific">Pacificimonas flava</name>
    <dbReference type="NCBI Taxonomy" id="1234595"/>
    <lineage>
        <taxon>Bacteria</taxon>
        <taxon>Pseudomonadati</taxon>
        <taxon>Pseudomonadota</taxon>
        <taxon>Alphaproteobacteria</taxon>
        <taxon>Sphingomonadales</taxon>
        <taxon>Sphingosinicellaceae</taxon>
        <taxon>Pacificimonas</taxon>
    </lineage>
</organism>
<dbReference type="SUPFAM" id="SSF48452">
    <property type="entry name" value="TPR-like"/>
    <property type="match status" value="5"/>
</dbReference>
<keyword evidence="4" id="KW-0732">Signal</keyword>
<gene>
    <name evidence="5" type="ORF">C725_0018</name>
</gene>
<dbReference type="Proteomes" id="UP000011717">
    <property type="component" value="Unassembled WGS sequence"/>
</dbReference>
<keyword evidence="6" id="KW-1185">Reference proteome</keyword>
<proteinExistence type="predicted"/>
<evidence type="ECO:0000256" key="2">
    <source>
        <dbReference type="ARBA" id="ARBA00022803"/>
    </source>
</evidence>
<accession>M2U7V7</accession>
<evidence type="ECO:0000313" key="6">
    <source>
        <dbReference type="Proteomes" id="UP000011717"/>
    </source>
</evidence>
<dbReference type="OrthoDB" id="7259535at2"/>
<evidence type="ECO:0000313" key="5">
    <source>
        <dbReference type="EMBL" id="EMD84088.1"/>
    </source>
</evidence>
<feature type="repeat" description="TPR" evidence="3">
    <location>
        <begin position="482"/>
        <end position="515"/>
    </location>
</feature>
<keyword evidence="2 3" id="KW-0802">TPR repeat</keyword>
<keyword evidence="1" id="KW-0677">Repeat</keyword>
<dbReference type="PANTHER" id="PTHR45586">
    <property type="entry name" value="TPR REPEAT-CONTAINING PROTEIN PA4667"/>
    <property type="match status" value="1"/>
</dbReference>
<dbReference type="Gene3D" id="1.25.40.10">
    <property type="entry name" value="Tetratricopeptide repeat domain"/>
    <property type="match status" value="5"/>
</dbReference>
<evidence type="ECO:0000256" key="1">
    <source>
        <dbReference type="ARBA" id="ARBA00022737"/>
    </source>
</evidence>
<dbReference type="InterPro" id="IPR051012">
    <property type="entry name" value="CellSynth/LPSAsmb/PSIAsmb"/>
</dbReference>
<dbReference type="InterPro" id="IPR019734">
    <property type="entry name" value="TPR_rpt"/>
</dbReference>
<dbReference type="InterPro" id="IPR011990">
    <property type="entry name" value="TPR-like_helical_dom_sf"/>
</dbReference>
<evidence type="ECO:0000256" key="4">
    <source>
        <dbReference type="SAM" id="SignalP"/>
    </source>
</evidence>
<dbReference type="Pfam" id="PF13174">
    <property type="entry name" value="TPR_6"/>
    <property type="match status" value="1"/>
</dbReference>
<dbReference type="EMBL" id="AMRV01000001">
    <property type="protein sequence ID" value="EMD84088.1"/>
    <property type="molecule type" value="Genomic_DNA"/>
</dbReference>
<reference evidence="5 6" key="1">
    <citation type="journal article" date="2013" name="Genome Announc.">
        <title>Draft Genome Sequence of Strain JLT2015T, Belonging to the Family Sphingomonadaceae of the Alphaproteobacteria.</title>
        <authorList>
            <person name="Tang K."/>
            <person name="Liu K."/>
            <person name="Li S."/>
            <person name="Jiao N."/>
        </authorList>
    </citation>
    <scope>NUCLEOTIDE SEQUENCE [LARGE SCALE GENOMIC DNA]</scope>
    <source>
        <strain evidence="5 6">JLT2015</strain>
    </source>
</reference>
<dbReference type="PANTHER" id="PTHR45586:SF1">
    <property type="entry name" value="LIPOPOLYSACCHARIDE ASSEMBLY PROTEIN B"/>
    <property type="match status" value="1"/>
</dbReference>
<sequence length="939" mass="101596">MSDKKAGARMRGLKLAGTALVLGAAVPLTVSPAWADEQSAASDAYENGFRSYQAGDYRTARIQLLNALKANPNNALARIMMARTALALGNGVEAQTELETAIEDGTPRSKVQHLMAHALLLQGKADQASQILDSTDFEPQFAGYAARLRGQVAAGNRDLETAEREFNRALALSPDDLDTVNVVARFLLALGQADEAKALLQPALQKRPGHIQSLITMGNIARRSEGLEASLPYFNRAVEVDRNSLEGLLERAATLGDLNRDEEARADLERINGLVNNHPMALYLEAVLETREGNTDKARQLMQQTRGMVNEFAPAMMLQGLLALDAGNVDTANDFLGRLVGRVPNSVTARKLYASAQMQKGDAEGALNTIQPILDADAADARTYAIAGAAMARTGNAQQAQAYLQQAEEMSGDSSVQNQLAMTQLMEGDTELAERTVQDVLNKDQESLSGLMMLALINMKDADFGEAEAASQRIIKAHPQLPIGYNLLGGALIGQGDRAKAEQAFRTALDKKPDYAEARRNLAQILIAKGDTGAAKDELRKVVNDNNRDTRALMTLAEIAGQQGDRREQLEWLQQATSVDRDAPAPRIALADAYLAANQPDRAQNEASSLLRDFPENSAALLAAARIYEASGRQDQLVSLFDRMVSVDSDRLLPRILLGRALQANGETDDARRAFQRALTITGENTTPAYLELIALEAREGRIDQAREWAVRLRNEQPDSNVAEVALGRAYLLADRPKDALAALSAARKKTFDLSTARAIAQAYSELGRDADAIKILQAYKKENPKDPGSLGSIAELQLNAGQYRQAAANYESLRKVIGNRDPGVLNNLAYAYLQIKDPRAVPVAKLAYDMAPANPAIADTYAWALLRTGGDKALALKLLRRASSTVPGNPEIRYHLAQAYLANGQRSEALQAVRQSLNGNAQFAEAGQARALLKRLGG</sequence>
<feature type="chain" id="PRO_5004027387" evidence="4">
    <location>
        <begin position="36"/>
        <end position="939"/>
    </location>
</feature>
<feature type="repeat" description="TPR" evidence="3">
    <location>
        <begin position="143"/>
        <end position="176"/>
    </location>
</feature>
<dbReference type="PROSITE" id="PS50005">
    <property type="entry name" value="TPR"/>
    <property type="match status" value="2"/>
</dbReference>
<protein>
    <submittedName>
        <fullName evidence="5">TPR repeat protein</fullName>
    </submittedName>
</protein>
<evidence type="ECO:0000256" key="3">
    <source>
        <dbReference type="PROSITE-ProRule" id="PRU00339"/>
    </source>
</evidence>
<dbReference type="Pfam" id="PF13432">
    <property type="entry name" value="TPR_16"/>
    <property type="match status" value="2"/>
</dbReference>
<name>M2U7V7_9SPHN</name>